<keyword evidence="4" id="KW-0645">Protease</keyword>
<reference evidence="11 12" key="1">
    <citation type="submission" date="2015-07" db="EMBL/GenBank/DDBJ databases">
        <title>Draft Genome Sequence of Malassezia furfur CBS1878 and Malassezia pachydermatis CBS1879.</title>
        <authorList>
            <person name="Triana S."/>
            <person name="Ohm R."/>
            <person name="Gonzalez A."/>
            <person name="DeCock H."/>
            <person name="Restrepo S."/>
            <person name="Celis A."/>
        </authorList>
    </citation>
    <scope>NUCLEOTIDE SEQUENCE [LARGE SCALE GENOMIC DNA]</scope>
    <source>
        <strain evidence="11 12">CBS 1879</strain>
    </source>
</reference>
<evidence type="ECO:0000256" key="6">
    <source>
        <dbReference type="ARBA" id="ARBA00022801"/>
    </source>
</evidence>
<name>A0A0M8MU56_9BASI</name>
<dbReference type="SMART" id="SM00695">
    <property type="entry name" value="DUSP"/>
    <property type="match status" value="1"/>
</dbReference>
<dbReference type="Pfam" id="PF06337">
    <property type="entry name" value="DUSP"/>
    <property type="match status" value="1"/>
</dbReference>
<dbReference type="Pfam" id="PF00443">
    <property type="entry name" value="UCH"/>
    <property type="match status" value="1"/>
</dbReference>
<dbReference type="AlphaFoldDB" id="A0A0M8MU56"/>
<feature type="compositionally biased region" description="Polar residues" evidence="8">
    <location>
        <begin position="1060"/>
        <end position="1073"/>
    </location>
</feature>
<evidence type="ECO:0000256" key="5">
    <source>
        <dbReference type="ARBA" id="ARBA00022786"/>
    </source>
</evidence>
<dbReference type="GeneID" id="28728298"/>
<dbReference type="RefSeq" id="XP_017991293.1">
    <property type="nucleotide sequence ID" value="XM_018136423.1"/>
</dbReference>
<dbReference type="PROSITE" id="PS50235">
    <property type="entry name" value="USP_3"/>
    <property type="match status" value="1"/>
</dbReference>
<sequence>MSESLSASTDPDPPTPSPLDRFKRARTSSFDTDRSSPDVESASSTFGALTHRVAAFGDESDASSPSVISPHSSKMPSPRPSDESVDSLIGDALHLDDERLSPTALVREVEAWRVSRPRVGDTWYIVPTAWYAAWKAKPSAAGPIDLRPLVQDASGSLRADLLEGQDYELLPRAAWDALASRHTVQGTPLARAVVPGAADGHTRIELFPPSIELARIGASAATPRSTLPRVTLSSSATLRTLKAHVRALGVCAHVDEDLRFLRVPVSLRGVALTNDGSLPIPSLLALNPAPEIVQGNDALTLASQDLDAPQMLLAVDIRKDGRWGWGEAVSTGPMTRSRTQARAGSAGKPRGLRGLANLGNTCFMNSALQCLSNTEELQQYFLRGAQYKELNTDNPLGMGGALAAAYGRLVQSLWNGSQGAVIPREFKTALARFAPQFTGYAQQDTQELLAFLLDGLHEDLNRIVKKPYIESPDWEGGSEADMVRFAQKQWDMYKARNDSVIVDLFQGQYRSTLVCPVCAKVSIKFDPFMYLTLPIPNTRQWRGRVYVVPHEAHRPLVQVDVQLPATATIAHLRDHVAALVDVDPARLLVGEAWSHHVYRWLDQYEPVRDIGTGDYMYLWDTGEPWTMPKALKPRTSRFALFSRAERTIADIEKTYAPPTIGESVSLPVYSCKEDGAGRFGSYRRTLGEPFGLPFFVTIPRSKLHDTTFIYDAVLTQYTRFSTEASREALLAKWAHVRATAPPDAATQGEAEATPASHATAAYPFALRFAAPSADEALHRGDDATDQTSELLTTRLARDPIATWPALYNGGALYAMWETAVADALFQPVLANQSWGPVEEKQDAAFQRGTAMLAEHRRQSPRLRLEDCLDEFTKAEQLGEDDLWYCPSCKEFRQATKKFDLWKVPDILVVHLKRFSAGRVSRDKLDNLIDFPLEALDLSDRVVGTRIMKEQGLAPSPAETHISDTITLKHDVHDDEVEADAPIYDLYAVDNHFGGLGGGHYTAFAKNPMDGHWYNYDDSSVRPVSDPQAVKSSAAYLLFYRRRTSRPLGGKSRDLMDSLPHVQTSSTPTLSAPTHAQDEDPMYSSSSEEDEEAIAAPPVALL</sequence>
<evidence type="ECO:0000256" key="2">
    <source>
        <dbReference type="ARBA" id="ARBA00009085"/>
    </source>
</evidence>
<dbReference type="InterPro" id="IPR028889">
    <property type="entry name" value="USP"/>
</dbReference>
<dbReference type="OrthoDB" id="292964at2759"/>
<dbReference type="InterPro" id="IPR050185">
    <property type="entry name" value="Ub_carboxyl-term_hydrolase"/>
</dbReference>
<keyword evidence="7" id="KW-0788">Thiol protease</keyword>
<dbReference type="InterPro" id="IPR018200">
    <property type="entry name" value="USP_CS"/>
</dbReference>
<evidence type="ECO:0000313" key="12">
    <source>
        <dbReference type="Proteomes" id="UP000037751"/>
    </source>
</evidence>
<dbReference type="EMBL" id="LGAV01000005">
    <property type="protein sequence ID" value="KOS13661.1"/>
    <property type="molecule type" value="Genomic_DNA"/>
</dbReference>
<dbReference type="CDD" id="cd02674">
    <property type="entry name" value="Peptidase_C19R"/>
    <property type="match status" value="1"/>
</dbReference>
<feature type="compositionally biased region" description="Polar residues" evidence="8">
    <location>
        <begin position="332"/>
        <end position="342"/>
    </location>
</feature>
<evidence type="ECO:0000259" key="9">
    <source>
        <dbReference type="PROSITE" id="PS50235"/>
    </source>
</evidence>
<dbReference type="PROSITE" id="PS00973">
    <property type="entry name" value="USP_2"/>
    <property type="match status" value="1"/>
</dbReference>
<feature type="region of interest" description="Disordered" evidence="8">
    <location>
        <begin position="1048"/>
        <end position="1101"/>
    </location>
</feature>
<dbReference type="InterPro" id="IPR038765">
    <property type="entry name" value="Papain-like_cys_pep_sf"/>
</dbReference>
<proteinExistence type="inferred from homology"/>
<dbReference type="InterPro" id="IPR006615">
    <property type="entry name" value="Pept_C19_DUSP"/>
</dbReference>
<evidence type="ECO:0000259" key="10">
    <source>
        <dbReference type="PROSITE" id="PS51283"/>
    </source>
</evidence>
<comment type="catalytic activity">
    <reaction evidence="1">
        <text>Thiol-dependent hydrolysis of ester, thioester, amide, peptide and isopeptide bonds formed by the C-terminal Gly of ubiquitin (a 76-residue protein attached to proteins as an intracellular targeting signal).</text>
        <dbReference type="EC" id="3.4.19.12"/>
    </reaction>
</comment>
<feature type="region of interest" description="Disordered" evidence="8">
    <location>
        <begin position="57"/>
        <end position="86"/>
    </location>
</feature>
<accession>A0A0M8MU56</accession>
<organism evidence="11 12">
    <name type="scientific">Malassezia pachydermatis</name>
    <dbReference type="NCBI Taxonomy" id="77020"/>
    <lineage>
        <taxon>Eukaryota</taxon>
        <taxon>Fungi</taxon>
        <taxon>Dikarya</taxon>
        <taxon>Basidiomycota</taxon>
        <taxon>Ustilaginomycotina</taxon>
        <taxon>Malasseziomycetes</taxon>
        <taxon>Malasseziales</taxon>
        <taxon>Malasseziaceae</taxon>
        <taxon>Malassezia</taxon>
    </lineage>
</organism>
<dbReference type="InterPro" id="IPR035927">
    <property type="entry name" value="DUSP-like_sf"/>
</dbReference>
<dbReference type="PROSITE" id="PS51283">
    <property type="entry name" value="DUSP"/>
    <property type="match status" value="1"/>
</dbReference>
<comment type="caution">
    <text evidence="11">The sequence shown here is derived from an EMBL/GenBank/DDBJ whole genome shotgun (WGS) entry which is preliminary data.</text>
</comment>
<dbReference type="PROSITE" id="PS00972">
    <property type="entry name" value="USP_1"/>
    <property type="match status" value="1"/>
</dbReference>
<keyword evidence="6" id="KW-0378">Hydrolase</keyword>
<dbReference type="GO" id="GO:0016579">
    <property type="term" value="P:protein deubiquitination"/>
    <property type="evidence" value="ECO:0007669"/>
    <property type="project" value="InterPro"/>
</dbReference>
<dbReference type="STRING" id="77020.A0A0M8MU56"/>
<dbReference type="GO" id="GO:0006508">
    <property type="term" value="P:proteolysis"/>
    <property type="evidence" value="ECO:0007669"/>
    <property type="project" value="UniProtKB-KW"/>
</dbReference>
<dbReference type="Gene3D" id="3.30.2230.10">
    <property type="entry name" value="DUSP-like"/>
    <property type="match status" value="1"/>
</dbReference>
<feature type="region of interest" description="Disordered" evidence="8">
    <location>
        <begin position="328"/>
        <end position="350"/>
    </location>
</feature>
<dbReference type="Gene3D" id="3.90.70.10">
    <property type="entry name" value="Cysteine proteinases"/>
    <property type="match status" value="2"/>
</dbReference>
<dbReference type="VEuPathDB" id="FungiDB:Malapachy_1927"/>
<keyword evidence="5" id="KW-0833">Ubl conjugation pathway</keyword>
<evidence type="ECO:0000256" key="3">
    <source>
        <dbReference type="ARBA" id="ARBA00012759"/>
    </source>
</evidence>
<keyword evidence="12" id="KW-1185">Reference proteome</keyword>
<dbReference type="SUPFAM" id="SSF143791">
    <property type="entry name" value="DUSP-like"/>
    <property type="match status" value="1"/>
</dbReference>
<dbReference type="Proteomes" id="UP000037751">
    <property type="component" value="Unassembled WGS sequence"/>
</dbReference>
<comment type="similarity">
    <text evidence="2">Belongs to the peptidase C19 family.</text>
</comment>
<evidence type="ECO:0000313" key="11">
    <source>
        <dbReference type="EMBL" id="KOS13661.1"/>
    </source>
</evidence>
<dbReference type="InterPro" id="IPR001394">
    <property type="entry name" value="Peptidase_C19_UCH"/>
</dbReference>
<dbReference type="PANTHER" id="PTHR21646:SF24">
    <property type="entry name" value="UBIQUITIN CARBOXYL-TERMINAL HYDROLASE"/>
    <property type="match status" value="1"/>
</dbReference>
<feature type="domain" description="USP" evidence="9">
    <location>
        <begin position="353"/>
        <end position="1042"/>
    </location>
</feature>
<dbReference type="GO" id="GO:0004843">
    <property type="term" value="F:cysteine-type deubiquitinase activity"/>
    <property type="evidence" value="ECO:0007669"/>
    <property type="project" value="UniProtKB-EC"/>
</dbReference>
<evidence type="ECO:0000256" key="1">
    <source>
        <dbReference type="ARBA" id="ARBA00000707"/>
    </source>
</evidence>
<dbReference type="PANTHER" id="PTHR21646">
    <property type="entry name" value="UBIQUITIN CARBOXYL-TERMINAL HYDROLASE"/>
    <property type="match status" value="1"/>
</dbReference>
<evidence type="ECO:0000256" key="7">
    <source>
        <dbReference type="ARBA" id="ARBA00022807"/>
    </source>
</evidence>
<protein>
    <recommendedName>
        <fullName evidence="3">ubiquitinyl hydrolase 1</fullName>
        <ecNumber evidence="3">3.4.19.12</ecNumber>
    </recommendedName>
</protein>
<gene>
    <name evidence="11" type="ORF">Malapachy_1927</name>
</gene>
<dbReference type="EC" id="3.4.19.12" evidence="3"/>
<feature type="compositionally biased region" description="Low complexity" evidence="8">
    <location>
        <begin position="62"/>
        <end position="73"/>
    </location>
</feature>
<feature type="domain" description="DUSP" evidence="10">
    <location>
        <begin position="93"/>
        <end position="194"/>
    </location>
</feature>
<dbReference type="SUPFAM" id="SSF54001">
    <property type="entry name" value="Cysteine proteinases"/>
    <property type="match status" value="1"/>
</dbReference>
<feature type="region of interest" description="Disordered" evidence="8">
    <location>
        <begin position="1"/>
        <end position="44"/>
    </location>
</feature>
<evidence type="ECO:0000256" key="8">
    <source>
        <dbReference type="SAM" id="MobiDB-lite"/>
    </source>
</evidence>
<evidence type="ECO:0000256" key="4">
    <source>
        <dbReference type="ARBA" id="ARBA00022670"/>
    </source>
</evidence>